<gene>
    <name evidence="1" type="ORF">EV189_1854</name>
</gene>
<dbReference type="AlphaFoldDB" id="A0A4Q7NSJ3"/>
<dbReference type="SFLD" id="SFLDS00003">
    <property type="entry name" value="Haloacid_Dehalogenase"/>
    <property type="match status" value="1"/>
</dbReference>
<dbReference type="InterPro" id="IPR023198">
    <property type="entry name" value="PGP-like_dom2"/>
</dbReference>
<dbReference type="SFLD" id="SFLDG01129">
    <property type="entry name" value="C1.5:_HAD__Beta-PGM__Phosphata"/>
    <property type="match status" value="1"/>
</dbReference>
<reference evidence="1 2" key="1">
    <citation type="submission" date="2019-02" db="EMBL/GenBank/DDBJ databases">
        <title>Genomic Encyclopedia of Type Strains, Phase IV (KMG-IV): sequencing the most valuable type-strain genomes for metagenomic binning, comparative biology and taxonomic classification.</title>
        <authorList>
            <person name="Goeker M."/>
        </authorList>
    </citation>
    <scope>NUCLEOTIDE SEQUENCE [LARGE SCALE GENOMIC DNA]</scope>
    <source>
        <strain evidence="1 2">DSM 45622</strain>
    </source>
</reference>
<dbReference type="Gene3D" id="3.40.50.1000">
    <property type="entry name" value="HAD superfamily/HAD-like"/>
    <property type="match status" value="1"/>
</dbReference>
<evidence type="ECO:0000313" key="2">
    <source>
        <dbReference type="Proteomes" id="UP000293638"/>
    </source>
</evidence>
<comment type="caution">
    <text evidence="1">The sequence shown here is derived from an EMBL/GenBank/DDBJ whole genome shotgun (WGS) entry which is preliminary data.</text>
</comment>
<dbReference type="Proteomes" id="UP000293638">
    <property type="component" value="Unassembled WGS sequence"/>
</dbReference>
<sequence>MGDGTQPLCSATVDSVRAFLFDMDGTLVDSDAAVERAWTRWAAEYAVDPEVVLAVAHGVPSDATVARVRPDLSAADARVASLRQLELQYDDLVDVVACPGAHELLAAVEAAGIPWAVVTSADDRLAANRLGAAGIVAPLLVTVDDVTVDGVVHGKPDPEGYLLAARELGVDPRECLVVEDSPGGVRAGRAAGATVAGLKGVEADLALTSLLDLLPHVTR</sequence>
<dbReference type="InterPro" id="IPR006439">
    <property type="entry name" value="HAD-SF_hydro_IA"/>
</dbReference>
<dbReference type="InterPro" id="IPR051806">
    <property type="entry name" value="HAD-like_SPP"/>
</dbReference>
<name>A0A4Q7NSJ3_9ACTN</name>
<dbReference type="PANTHER" id="PTHR43481">
    <property type="entry name" value="FRUCTOSE-1-PHOSPHATE PHOSPHATASE"/>
    <property type="match status" value="1"/>
</dbReference>
<dbReference type="EMBL" id="SGXD01000002">
    <property type="protein sequence ID" value="RZS90071.1"/>
    <property type="molecule type" value="Genomic_DNA"/>
</dbReference>
<evidence type="ECO:0000313" key="1">
    <source>
        <dbReference type="EMBL" id="RZS90071.1"/>
    </source>
</evidence>
<dbReference type="PRINTS" id="PR00413">
    <property type="entry name" value="HADHALOGNASE"/>
</dbReference>
<accession>A0A4Q7NSJ3</accession>
<dbReference type="Gene3D" id="1.10.150.240">
    <property type="entry name" value="Putative phosphatase, domain 2"/>
    <property type="match status" value="1"/>
</dbReference>
<dbReference type="InterPro" id="IPR036412">
    <property type="entry name" value="HAD-like_sf"/>
</dbReference>
<dbReference type="GO" id="GO:0050308">
    <property type="term" value="F:sugar-phosphatase activity"/>
    <property type="evidence" value="ECO:0007669"/>
    <property type="project" value="TreeGrafter"/>
</dbReference>
<dbReference type="SUPFAM" id="SSF56784">
    <property type="entry name" value="HAD-like"/>
    <property type="match status" value="1"/>
</dbReference>
<organism evidence="1 2">
    <name type="scientific">Motilibacter rhizosphaerae</name>
    <dbReference type="NCBI Taxonomy" id="598652"/>
    <lineage>
        <taxon>Bacteria</taxon>
        <taxon>Bacillati</taxon>
        <taxon>Actinomycetota</taxon>
        <taxon>Actinomycetes</taxon>
        <taxon>Motilibacterales</taxon>
        <taxon>Motilibacteraceae</taxon>
        <taxon>Motilibacter</taxon>
    </lineage>
</organism>
<dbReference type="NCBIfam" id="TIGR01509">
    <property type="entry name" value="HAD-SF-IA-v3"/>
    <property type="match status" value="1"/>
</dbReference>
<dbReference type="InterPro" id="IPR023214">
    <property type="entry name" value="HAD_sf"/>
</dbReference>
<dbReference type="PANTHER" id="PTHR43481:SF4">
    <property type="entry name" value="GLYCEROL-1-PHOSPHATE PHOSPHOHYDROLASE 1-RELATED"/>
    <property type="match status" value="1"/>
</dbReference>
<dbReference type="Pfam" id="PF00702">
    <property type="entry name" value="Hydrolase"/>
    <property type="match status" value="1"/>
</dbReference>
<proteinExistence type="predicted"/>
<protein>
    <submittedName>
        <fullName evidence="1">Sugar-phosphatase</fullName>
    </submittedName>
</protein>
<keyword evidence="2" id="KW-1185">Reference proteome</keyword>